<evidence type="ECO:0000256" key="12">
    <source>
        <dbReference type="ARBA" id="ARBA00023201"/>
    </source>
</evidence>
<evidence type="ECO:0000256" key="7">
    <source>
        <dbReference type="ARBA" id="ARBA00022989"/>
    </source>
</evidence>
<dbReference type="PANTHER" id="PTHR11616">
    <property type="entry name" value="SODIUM/CHLORIDE DEPENDENT TRANSPORTER"/>
    <property type="match status" value="1"/>
</dbReference>
<feature type="region of interest" description="Disordered" evidence="15">
    <location>
        <begin position="56"/>
        <end position="79"/>
    </location>
</feature>
<evidence type="ECO:0000313" key="17">
    <source>
        <dbReference type="EMBL" id="CAL8135010.1"/>
    </source>
</evidence>
<evidence type="ECO:0000256" key="4">
    <source>
        <dbReference type="ARBA" id="ARBA00022692"/>
    </source>
</evidence>
<feature type="transmembrane region" description="Helical" evidence="16">
    <location>
        <begin position="147"/>
        <end position="165"/>
    </location>
</feature>
<sequence>MNLIRIRIETDGDNTHSYRYRRRLHRRHHRDHRDDISETWSLPSWPELDGERRLAQENRRRLRRSRRKATKSITAGSEAVSSAASAGGVGSLGLDSIDTEVDGDDVSDRQLWSNPCEFLLTMVSMSVGLGNFYRFPYICFENGGGAFLIPYLVIMTLIGRPLYFMELAVGQFSSYGQVKVWKMCPAWIGVGIGSAVASFCVLTYFSSIMATTIYYIVHSFQATLPWAECDPEWATEEVCDRIKEGVANGTNQRNIINLARLYYEREVINEKADINDGIGLPEWKLTLCLAASWLIFLGILFRGVESSGKVAYFTTIYPFVVIFTLLGYTMTREGAFDGMLFFVNPKWFAAAGQAFFSLNMAFGPIINYASMNTFHHSIYKDVIVVSFMDTFASFIAGLAVFAVLGTLSHELSKPIEEVVSSGPGLIFVSFSDAISLFPVPQLFSILFFLMMMTLAIGASTSWVMALSSIVRDQFPQLKLIWLIVGMCILGFLSALIYVTPGGQFMVTLVDNFGGNVNIYMLATLEAIGIAWVYGIKNFSRDVEFMLGTKIGWYWKICWAFCVPVLLLVIMVYSFATLKPLEYKGQSYPPIALACGWAITALSIIPFPIGVVYSIYKTPGTLKEKIVNCIKPTNDYGPKHPQDRYEWDLFKEGKLMLDDVLPDDDTNPLKTDVETPNNDDKENDAATAVPGLVSKSLDDVNLNKEK</sequence>
<evidence type="ECO:0000256" key="3">
    <source>
        <dbReference type="ARBA" id="ARBA00022448"/>
    </source>
</evidence>
<keyword evidence="3" id="KW-0813">Transport</keyword>
<comment type="function">
    <text evidence="13">Unusual broad substrate spectrum amino acid:sodium cotransporter that promotes absorption of the D isomers of essential amino acids. Neutral amino acids are the preferred substrates, especially methionine and phenylalanine.</text>
</comment>
<dbReference type="PROSITE" id="PS50267">
    <property type="entry name" value="NA_NEUROTRAN_SYMP_3"/>
    <property type="match status" value="1"/>
</dbReference>
<evidence type="ECO:0000256" key="1">
    <source>
        <dbReference type="ARBA" id="ARBA00004141"/>
    </source>
</evidence>
<feature type="transmembrane region" description="Helical" evidence="16">
    <location>
        <begin position="479"/>
        <end position="498"/>
    </location>
</feature>
<evidence type="ECO:0000256" key="13">
    <source>
        <dbReference type="ARBA" id="ARBA00037785"/>
    </source>
</evidence>
<feature type="compositionally biased region" description="Basic residues" evidence="15">
    <location>
        <begin position="60"/>
        <end position="70"/>
    </location>
</feature>
<dbReference type="CDD" id="cd10324">
    <property type="entry name" value="SLC6sbd"/>
    <property type="match status" value="1"/>
</dbReference>
<dbReference type="Pfam" id="PF00209">
    <property type="entry name" value="SNF"/>
    <property type="match status" value="1"/>
</dbReference>
<keyword evidence="7 16" id="KW-1133">Transmembrane helix</keyword>
<feature type="transmembrane region" description="Helical" evidence="16">
    <location>
        <begin position="186"/>
        <end position="217"/>
    </location>
</feature>
<feature type="region of interest" description="Disordered" evidence="15">
    <location>
        <begin position="659"/>
        <end position="689"/>
    </location>
</feature>
<reference evidence="17 18" key="1">
    <citation type="submission" date="2024-08" db="EMBL/GenBank/DDBJ databases">
        <authorList>
            <person name="Cucini C."/>
            <person name="Frati F."/>
        </authorList>
    </citation>
    <scope>NUCLEOTIDE SEQUENCE [LARGE SCALE GENOMIC DNA]</scope>
</reference>
<evidence type="ECO:0000313" key="18">
    <source>
        <dbReference type="Proteomes" id="UP001642540"/>
    </source>
</evidence>
<evidence type="ECO:0000256" key="8">
    <source>
        <dbReference type="ARBA" id="ARBA00023053"/>
    </source>
</evidence>
<organism evidence="17 18">
    <name type="scientific">Orchesella dallaii</name>
    <dbReference type="NCBI Taxonomy" id="48710"/>
    <lineage>
        <taxon>Eukaryota</taxon>
        <taxon>Metazoa</taxon>
        <taxon>Ecdysozoa</taxon>
        <taxon>Arthropoda</taxon>
        <taxon>Hexapoda</taxon>
        <taxon>Collembola</taxon>
        <taxon>Entomobryomorpha</taxon>
        <taxon>Entomobryoidea</taxon>
        <taxon>Orchesellidae</taxon>
        <taxon>Orchesellinae</taxon>
        <taxon>Orchesella</taxon>
    </lineage>
</organism>
<dbReference type="PRINTS" id="PR00176">
    <property type="entry name" value="NANEUSMPORT"/>
</dbReference>
<keyword evidence="5" id="KW-0769">Symport</keyword>
<evidence type="ECO:0000256" key="2">
    <source>
        <dbReference type="ARBA" id="ARBA00006459"/>
    </source>
</evidence>
<dbReference type="Proteomes" id="UP001642540">
    <property type="component" value="Unassembled WGS sequence"/>
</dbReference>
<evidence type="ECO:0000256" key="14">
    <source>
        <dbReference type="ARBA" id="ARBA00040215"/>
    </source>
</evidence>
<keyword evidence="6" id="KW-0029">Amino-acid transport</keyword>
<feature type="transmembrane region" description="Helical" evidence="16">
    <location>
        <begin position="445"/>
        <end position="467"/>
    </location>
</feature>
<comment type="subcellular location">
    <subcellularLocation>
        <location evidence="1">Membrane</location>
        <topology evidence="1">Multi-pass membrane protein</topology>
    </subcellularLocation>
</comment>
<keyword evidence="12" id="KW-0739">Sodium transport</keyword>
<feature type="transmembrane region" description="Helical" evidence="16">
    <location>
        <begin position="310"/>
        <end position="328"/>
    </location>
</feature>
<evidence type="ECO:0000256" key="6">
    <source>
        <dbReference type="ARBA" id="ARBA00022970"/>
    </source>
</evidence>
<keyword evidence="9" id="KW-0406">Ion transport</keyword>
<feature type="transmembrane region" description="Helical" evidence="16">
    <location>
        <begin position="590"/>
        <end position="615"/>
    </location>
</feature>
<comment type="caution">
    <text evidence="17">The sequence shown here is derived from an EMBL/GenBank/DDBJ whole genome shotgun (WGS) entry which is preliminary data.</text>
</comment>
<proteinExistence type="inferred from homology"/>
<feature type="transmembrane region" description="Helical" evidence="16">
    <location>
        <begin position="382"/>
        <end position="404"/>
    </location>
</feature>
<dbReference type="InterPro" id="IPR000175">
    <property type="entry name" value="Na/ntran_symport"/>
</dbReference>
<keyword evidence="18" id="KW-1185">Reference proteome</keyword>
<dbReference type="PROSITE" id="PS00754">
    <property type="entry name" value="NA_NEUROTRAN_SYMP_2"/>
    <property type="match status" value="1"/>
</dbReference>
<evidence type="ECO:0000256" key="9">
    <source>
        <dbReference type="ARBA" id="ARBA00023065"/>
    </source>
</evidence>
<name>A0ABP1RSX9_9HEXA</name>
<protein>
    <recommendedName>
        <fullName evidence="14">Sodium-dependent nutrient amino acid transporter 1</fullName>
    </recommendedName>
</protein>
<feature type="transmembrane region" description="Helical" evidence="16">
    <location>
        <begin position="556"/>
        <end position="575"/>
    </location>
</feature>
<evidence type="ECO:0000256" key="10">
    <source>
        <dbReference type="ARBA" id="ARBA00023136"/>
    </source>
</evidence>
<dbReference type="SUPFAM" id="SSF161070">
    <property type="entry name" value="SNF-like"/>
    <property type="match status" value="1"/>
</dbReference>
<keyword evidence="11" id="KW-0325">Glycoprotein</keyword>
<accession>A0ABP1RSX9</accession>
<feature type="transmembrane region" description="Helical" evidence="16">
    <location>
        <begin position="518"/>
        <end position="535"/>
    </location>
</feature>
<evidence type="ECO:0000256" key="15">
    <source>
        <dbReference type="SAM" id="MobiDB-lite"/>
    </source>
</evidence>
<dbReference type="EMBL" id="CAXLJM020000107">
    <property type="protein sequence ID" value="CAL8135010.1"/>
    <property type="molecule type" value="Genomic_DNA"/>
</dbReference>
<feature type="transmembrane region" description="Helical" evidence="16">
    <location>
        <begin position="348"/>
        <end position="370"/>
    </location>
</feature>
<dbReference type="InterPro" id="IPR037272">
    <property type="entry name" value="SNS_sf"/>
</dbReference>
<evidence type="ECO:0000256" key="5">
    <source>
        <dbReference type="ARBA" id="ARBA00022847"/>
    </source>
</evidence>
<dbReference type="PANTHER" id="PTHR11616:SF321">
    <property type="entry name" value="SODIUM-DEPENDENT NUTRIENT AMINO ACID TRANSPORTER 1-RELATED"/>
    <property type="match status" value="1"/>
</dbReference>
<keyword evidence="8" id="KW-0915">Sodium</keyword>
<gene>
    <name evidence="17" type="ORF">ODALV1_LOCUS25788</name>
</gene>
<comment type="similarity">
    <text evidence="2">Belongs to the sodium:neurotransmitter symporter (SNF) (TC 2.A.22) family.</text>
</comment>
<keyword evidence="10 16" id="KW-0472">Membrane</keyword>
<evidence type="ECO:0000256" key="16">
    <source>
        <dbReference type="SAM" id="Phobius"/>
    </source>
</evidence>
<keyword evidence="4 16" id="KW-0812">Transmembrane</keyword>
<evidence type="ECO:0000256" key="11">
    <source>
        <dbReference type="ARBA" id="ARBA00023180"/>
    </source>
</evidence>